<keyword evidence="2" id="KW-0732">Signal</keyword>
<evidence type="ECO:0008006" key="5">
    <source>
        <dbReference type="Google" id="ProtNLM"/>
    </source>
</evidence>
<feature type="signal peptide" evidence="2">
    <location>
        <begin position="1"/>
        <end position="27"/>
    </location>
</feature>
<feature type="transmembrane region" description="Helical" evidence="1">
    <location>
        <begin position="229"/>
        <end position="255"/>
    </location>
</feature>
<feature type="chain" id="PRO_5037250390" description="Secreted protein" evidence="2">
    <location>
        <begin position="28"/>
        <end position="270"/>
    </location>
</feature>
<protein>
    <recommendedName>
        <fullName evidence="5">Secreted protein</fullName>
    </recommendedName>
</protein>
<comment type="caution">
    <text evidence="3">The sequence shown here is derived from an EMBL/GenBank/DDBJ whole genome shotgun (WGS) entry which is preliminary data.</text>
</comment>
<keyword evidence="1" id="KW-0472">Membrane</keyword>
<name>A0A931GTD5_9CORY</name>
<accession>A0A931GTD5</accession>
<proteinExistence type="predicted"/>
<dbReference type="Proteomes" id="UP000658613">
    <property type="component" value="Unassembled WGS sequence"/>
</dbReference>
<evidence type="ECO:0000313" key="3">
    <source>
        <dbReference type="EMBL" id="MBG6122907.1"/>
    </source>
</evidence>
<sequence length="270" mass="28735">MNFRTRITAVAVAATVTTGAFTAPAQAWENKYDESDGNEGTCTLTFTQEEQQTVNDAYRILFEEMATITADKIADRKNASVWLDWAKANPNENPTKLQVGNPTVSNAQTALFLGPDSGTYLMAGKYLAQSRQPVMTTTTYKLTPSEAKKMKGAGAVNTGGLVAPGLWALIRGSLEIGDVPKLAGQAFERVGARIQPTISSYEKALTACENRETSGGTVKEGSSLKTSEAIGLIVGGILGGLALLGLIGFALGPVVNDRLTQFWRQVGVIR</sequence>
<dbReference type="RefSeq" id="WP_196825221.1">
    <property type="nucleotide sequence ID" value="NZ_CP046980.1"/>
</dbReference>
<evidence type="ECO:0000313" key="4">
    <source>
        <dbReference type="Proteomes" id="UP000658613"/>
    </source>
</evidence>
<evidence type="ECO:0000256" key="1">
    <source>
        <dbReference type="SAM" id="Phobius"/>
    </source>
</evidence>
<dbReference type="EMBL" id="JADOUE010000001">
    <property type="protein sequence ID" value="MBG6122907.1"/>
    <property type="molecule type" value="Genomic_DNA"/>
</dbReference>
<keyword evidence="1" id="KW-1133">Transmembrane helix</keyword>
<gene>
    <name evidence="3" type="ORF">IW254_001876</name>
</gene>
<organism evidence="3 4">
    <name type="scientific">Corynebacterium aquatimens</name>
    <dbReference type="NCBI Taxonomy" id="1190508"/>
    <lineage>
        <taxon>Bacteria</taxon>
        <taxon>Bacillati</taxon>
        <taxon>Actinomycetota</taxon>
        <taxon>Actinomycetes</taxon>
        <taxon>Mycobacteriales</taxon>
        <taxon>Corynebacteriaceae</taxon>
        <taxon>Corynebacterium</taxon>
    </lineage>
</organism>
<keyword evidence="4" id="KW-1185">Reference proteome</keyword>
<keyword evidence="1" id="KW-0812">Transmembrane</keyword>
<evidence type="ECO:0000256" key="2">
    <source>
        <dbReference type="SAM" id="SignalP"/>
    </source>
</evidence>
<dbReference type="AlphaFoldDB" id="A0A931GTD5"/>
<reference evidence="3" key="1">
    <citation type="submission" date="2020-11" db="EMBL/GenBank/DDBJ databases">
        <title>Sequencing the genomes of 1000 actinobacteria strains.</title>
        <authorList>
            <person name="Klenk H.-P."/>
        </authorList>
    </citation>
    <scope>NUCLEOTIDE SEQUENCE</scope>
    <source>
        <strain evidence="3">DSM 45632</strain>
    </source>
</reference>